<sequence length="339" mass="36414">MTVKKGQTRSGDRGGGRGAERIREVPFVAPAGVPSGVEVGSLAALAARLPRRSLETPQRPAFHHLLAPSVGVLRHAVDFVDHAVPPGSWLWVRPGQVQQWHDMTGTDGAVVFFETDFLDAATAAAAHLDDPYGAAVHTPAPRDAEALRLAAEHLRHEFDALGRMPLEPHTAALRHLLAVLVLRLSHLARPAAGPAVEHDETFLRFRDAVERDFARSRRVEEYARALGYSPRTLTRAAYAATGLGAKEFVDRRVVLEAKRVLAHSDASVARIAAQLGFSSPTNFGKFFQHRTGHTPLGFRSAVRGRHDTVEAEAEAETGTGTGTGTGTAEGTGRGRGEGK</sequence>
<evidence type="ECO:0000313" key="6">
    <source>
        <dbReference type="EMBL" id="UUS34442.1"/>
    </source>
</evidence>
<organism evidence="6 7">
    <name type="scientific">Streptomyces changanensis</name>
    <dbReference type="NCBI Taxonomy" id="2964669"/>
    <lineage>
        <taxon>Bacteria</taxon>
        <taxon>Bacillati</taxon>
        <taxon>Actinomycetota</taxon>
        <taxon>Actinomycetes</taxon>
        <taxon>Kitasatosporales</taxon>
        <taxon>Streptomycetaceae</taxon>
        <taxon>Streptomyces</taxon>
    </lineage>
</organism>
<dbReference type="PANTHER" id="PTHR43280:SF32">
    <property type="entry name" value="TRANSCRIPTIONAL REGULATORY PROTEIN"/>
    <property type="match status" value="1"/>
</dbReference>
<dbReference type="RefSeq" id="WP_079047020.1">
    <property type="nucleotide sequence ID" value="NZ_CP102332.1"/>
</dbReference>
<accession>A0ABY5NEG5</accession>
<keyword evidence="2" id="KW-0238">DNA-binding</keyword>
<evidence type="ECO:0000256" key="2">
    <source>
        <dbReference type="ARBA" id="ARBA00023125"/>
    </source>
</evidence>
<reference evidence="6" key="1">
    <citation type="submission" date="2022-08" db="EMBL/GenBank/DDBJ databases">
        <title>Streptomyces changanensis sp. nov., an actinomycete isolated from soil.</title>
        <authorList>
            <person name="Wu H."/>
            <person name="Han L."/>
        </authorList>
    </citation>
    <scope>NUCLEOTIDE SEQUENCE</scope>
    <source>
        <strain evidence="6">HL-66</strain>
    </source>
</reference>
<dbReference type="Gene3D" id="1.10.10.60">
    <property type="entry name" value="Homeodomain-like"/>
    <property type="match status" value="1"/>
</dbReference>
<dbReference type="InterPro" id="IPR018060">
    <property type="entry name" value="HTH_AraC"/>
</dbReference>
<feature type="compositionally biased region" description="Basic and acidic residues" evidence="4">
    <location>
        <begin position="10"/>
        <end position="22"/>
    </location>
</feature>
<dbReference type="PROSITE" id="PS01124">
    <property type="entry name" value="HTH_ARAC_FAMILY_2"/>
    <property type="match status" value="1"/>
</dbReference>
<keyword evidence="1" id="KW-0805">Transcription regulation</keyword>
<evidence type="ECO:0000313" key="7">
    <source>
        <dbReference type="Proteomes" id="UP001060150"/>
    </source>
</evidence>
<dbReference type="InterPro" id="IPR009057">
    <property type="entry name" value="Homeodomain-like_sf"/>
</dbReference>
<feature type="domain" description="HTH araC/xylS-type" evidence="5">
    <location>
        <begin position="203"/>
        <end position="301"/>
    </location>
</feature>
<keyword evidence="3" id="KW-0804">Transcription</keyword>
<dbReference type="Pfam" id="PF12833">
    <property type="entry name" value="HTH_18"/>
    <property type="match status" value="1"/>
</dbReference>
<evidence type="ECO:0000259" key="5">
    <source>
        <dbReference type="PROSITE" id="PS01124"/>
    </source>
</evidence>
<dbReference type="PANTHER" id="PTHR43280">
    <property type="entry name" value="ARAC-FAMILY TRANSCRIPTIONAL REGULATOR"/>
    <property type="match status" value="1"/>
</dbReference>
<feature type="region of interest" description="Disordered" evidence="4">
    <location>
        <begin position="306"/>
        <end position="339"/>
    </location>
</feature>
<evidence type="ECO:0000256" key="4">
    <source>
        <dbReference type="SAM" id="MobiDB-lite"/>
    </source>
</evidence>
<name>A0ABY5NEG5_9ACTN</name>
<protein>
    <submittedName>
        <fullName evidence="6">AraC family transcriptional regulator</fullName>
    </submittedName>
</protein>
<gene>
    <name evidence="6" type="ORF">NRO40_28875</name>
</gene>
<proteinExistence type="predicted"/>
<keyword evidence="7" id="KW-1185">Reference proteome</keyword>
<feature type="compositionally biased region" description="Gly residues" evidence="4">
    <location>
        <begin position="319"/>
        <end position="331"/>
    </location>
</feature>
<evidence type="ECO:0000256" key="1">
    <source>
        <dbReference type="ARBA" id="ARBA00023015"/>
    </source>
</evidence>
<dbReference type="SMART" id="SM00342">
    <property type="entry name" value="HTH_ARAC"/>
    <property type="match status" value="1"/>
</dbReference>
<dbReference type="Proteomes" id="UP001060150">
    <property type="component" value="Chromosome"/>
</dbReference>
<evidence type="ECO:0000256" key="3">
    <source>
        <dbReference type="ARBA" id="ARBA00023163"/>
    </source>
</evidence>
<dbReference type="EMBL" id="CP102332">
    <property type="protein sequence ID" value="UUS34442.1"/>
    <property type="molecule type" value="Genomic_DNA"/>
</dbReference>
<feature type="region of interest" description="Disordered" evidence="4">
    <location>
        <begin position="1"/>
        <end position="22"/>
    </location>
</feature>
<dbReference type="SUPFAM" id="SSF46689">
    <property type="entry name" value="Homeodomain-like"/>
    <property type="match status" value="1"/>
</dbReference>